<protein>
    <submittedName>
        <fullName evidence="1">Uncharacterized protein</fullName>
    </submittedName>
</protein>
<dbReference type="AlphaFoldDB" id="A0A4U6TN00"/>
<keyword evidence="2" id="KW-1185">Reference proteome</keyword>
<evidence type="ECO:0000313" key="1">
    <source>
        <dbReference type="EMBL" id="TKW04088.1"/>
    </source>
</evidence>
<dbReference type="Proteomes" id="UP000298652">
    <property type="component" value="Chromosome 7"/>
</dbReference>
<dbReference type="Gramene" id="TKW04088">
    <property type="protein sequence ID" value="TKW04088"/>
    <property type="gene ID" value="SEVIR_7G087000v2"/>
</dbReference>
<name>A0A4U6TN00_SETVI</name>
<evidence type="ECO:0000313" key="2">
    <source>
        <dbReference type="Proteomes" id="UP000298652"/>
    </source>
</evidence>
<sequence length="103" mass="11745">MKGRKGGINKYLCCTVESHPFLYCVCMCVCTHTHTHHIFDSSSNIIPFVLCLSNFDSVACSLCSHFYEKDGVAYTRRIFWCMSRDPSKFSNIVFVKTLRSGCI</sequence>
<dbReference type="EMBL" id="CM016558">
    <property type="protein sequence ID" value="TKW04088.1"/>
    <property type="molecule type" value="Genomic_DNA"/>
</dbReference>
<gene>
    <name evidence="1" type="ORF">SEVIR_7G087000v2</name>
</gene>
<reference evidence="1" key="1">
    <citation type="submission" date="2019-03" db="EMBL/GenBank/DDBJ databases">
        <title>WGS assembly of Setaria viridis.</title>
        <authorList>
            <person name="Huang P."/>
            <person name="Jenkins J."/>
            <person name="Grimwood J."/>
            <person name="Barry K."/>
            <person name="Healey A."/>
            <person name="Mamidi S."/>
            <person name="Sreedasyam A."/>
            <person name="Shu S."/>
            <person name="Feldman M."/>
            <person name="Wu J."/>
            <person name="Yu Y."/>
            <person name="Chen C."/>
            <person name="Johnson J."/>
            <person name="Rokhsar D."/>
            <person name="Baxter I."/>
            <person name="Schmutz J."/>
            <person name="Brutnell T."/>
            <person name="Kellogg E."/>
        </authorList>
    </citation>
    <scope>NUCLEOTIDE SEQUENCE [LARGE SCALE GENOMIC DNA]</scope>
</reference>
<accession>A0A4U6TN00</accession>
<proteinExistence type="predicted"/>
<organism evidence="1 2">
    <name type="scientific">Setaria viridis</name>
    <name type="common">Green bristlegrass</name>
    <name type="synonym">Setaria italica subsp. viridis</name>
    <dbReference type="NCBI Taxonomy" id="4556"/>
    <lineage>
        <taxon>Eukaryota</taxon>
        <taxon>Viridiplantae</taxon>
        <taxon>Streptophyta</taxon>
        <taxon>Embryophyta</taxon>
        <taxon>Tracheophyta</taxon>
        <taxon>Spermatophyta</taxon>
        <taxon>Magnoliopsida</taxon>
        <taxon>Liliopsida</taxon>
        <taxon>Poales</taxon>
        <taxon>Poaceae</taxon>
        <taxon>PACMAD clade</taxon>
        <taxon>Panicoideae</taxon>
        <taxon>Panicodae</taxon>
        <taxon>Paniceae</taxon>
        <taxon>Cenchrinae</taxon>
        <taxon>Setaria</taxon>
    </lineage>
</organism>